<dbReference type="SUPFAM" id="SSF52540">
    <property type="entry name" value="P-loop containing nucleoside triphosphate hydrolases"/>
    <property type="match status" value="1"/>
</dbReference>
<evidence type="ECO:0000256" key="1">
    <source>
        <dbReference type="ARBA" id="ARBA00022701"/>
    </source>
</evidence>
<dbReference type="InterPro" id="IPR036961">
    <property type="entry name" value="Kinesin_motor_dom_sf"/>
</dbReference>
<dbReference type="PRINTS" id="PR00380">
    <property type="entry name" value="KINESINHEAVY"/>
</dbReference>
<comment type="similarity">
    <text evidence="6 7">Belongs to the TRAFAC class myosin-kinesin ATPase superfamily. Kinesin family.</text>
</comment>
<dbReference type="GO" id="GO:0008017">
    <property type="term" value="F:microtubule binding"/>
    <property type="evidence" value="ECO:0007669"/>
    <property type="project" value="InterPro"/>
</dbReference>
<evidence type="ECO:0000256" key="3">
    <source>
        <dbReference type="ARBA" id="ARBA00022840"/>
    </source>
</evidence>
<evidence type="ECO:0000256" key="7">
    <source>
        <dbReference type="RuleBase" id="RU000394"/>
    </source>
</evidence>
<dbReference type="eggNOG" id="KOG0240">
    <property type="taxonomic scope" value="Eukaryota"/>
</dbReference>
<dbReference type="Gene3D" id="3.40.850.10">
    <property type="entry name" value="Kinesin motor domain"/>
    <property type="match status" value="1"/>
</dbReference>
<dbReference type="Proteomes" id="UP000008983">
    <property type="component" value="Unassembled WGS sequence"/>
</dbReference>
<dbReference type="GeneID" id="14903408"/>
<reference evidence="9 10" key="1">
    <citation type="submission" date="2011-07" db="EMBL/GenBank/DDBJ databases">
        <authorList>
            <person name="Coyne R."/>
            <person name="Brami D."/>
            <person name="Johnson J."/>
            <person name="Hostetler J."/>
            <person name="Hannick L."/>
            <person name="Clark T."/>
            <person name="Cassidy-Hanley D."/>
            <person name="Inman J."/>
        </authorList>
    </citation>
    <scope>NUCLEOTIDE SEQUENCE [LARGE SCALE GENOMIC DNA]</scope>
    <source>
        <strain evidence="9 10">G5</strain>
    </source>
</reference>
<dbReference type="GO" id="GO:0005874">
    <property type="term" value="C:microtubule"/>
    <property type="evidence" value="ECO:0007669"/>
    <property type="project" value="UniProtKB-KW"/>
</dbReference>
<dbReference type="GO" id="GO:0005524">
    <property type="term" value="F:ATP binding"/>
    <property type="evidence" value="ECO:0007669"/>
    <property type="project" value="UniProtKB-UniRule"/>
</dbReference>
<dbReference type="GO" id="GO:0003777">
    <property type="term" value="F:microtubule motor activity"/>
    <property type="evidence" value="ECO:0007669"/>
    <property type="project" value="InterPro"/>
</dbReference>
<dbReference type="EMBL" id="GL984365">
    <property type="protein sequence ID" value="EGR27346.1"/>
    <property type="molecule type" value="Genomic_DNA"/>
</dbReference>
<evidence type="ECO:0000256" key="2">
    <source>
        <dbReference type="ARBA" id="ARBA00022741"/>
    </source>
</evidence>
<evidence type="ECO:0000256" key="4">
    <source>
        <dbReference type="ARBA" id="ARBA00023054"/>
    </source>
</evidence>
<dbReference type="InterPro" id="IPR001752">
    <property type="entry name" value="Kinesin_motor_dom"/>
</dbReference>
<evidence type="ECO:0000256" key="5">
    <source>
        <dbReference type="ARBA" id="ARBA00023175"/>
    </source>
</evidence>
<evidence type="ECO:0000313" key="9">
    <source>
        <dbReference type="EMBL" id="EGR27346.1"/>
    </source>
</evidence>
<proteinExistence type="inferred from homology"/>
<evidence type="ECO:0000259" key="8">
    <source>
        <dbReference type="PROSITE" id="PS50067"/>
    </source>
</evidence>
<keyword evidence="4" id="KW-0175">Coiled coil</keyword>
<protein>
    <recommendedName>
        <fullName evidence="7">Kinesin-like protein</fullName>
    </recommendedName>
</protein>
<dbReference type="InterPro" id="IPR027640">
    <property type="entry name" value="Kinesin-like_fam"/>
</dbReference>
<dbReference type="OrthoDB" id="3176171at2759"/>
<dbReference type="OMA" id="MEGSFIN"/>
<dbReference type="GO" id="GO:0007018">
    <property type="term" value="P:microtubule-based movement"/>
    <property type="evidence" value="ECO:0007669"/>
    <property type="project" value="InterPro"/>
</dbReference>
<dbReference type="PROSITE" id="PS50067">
    <property type="entry name" value="KINESIN_MOTOR_2"/>
    <property type="match status" value="1"/>
</dbReference>
<dbReference type="PROSITE" id="PS00411">
    <property type="entry name" value="KINESIN_MOTOR_1"/>
    <property type="match status" value="1"/>
</dbReference>
<dbReference type="STRING" id="857967.G0R5A1"/>
<keyword evidence="2 6" id="KW-0547">Nucleotide-binding</keyword>
<dbReference type="Pfam" id="PF00225">
    <property type="entry name" value="Kinesin"/>
    <property type="match status" value="1"/>
</dbReference>
<dbReference type="PANTHER" id="PTHR47968">
    <property type="entry name" value="CENTROMERE PROTEIN E"/>
    <property type="match status" value="1"/>
</dbReference>
<keyword evidence="3 6" id="KW-0067">ATP-binding</keyword>
<dbReference type="PANTHER" id="PTHR47968:SF36">
    <property type="entry name" value="KINESIN HEAVY CHAIN ISOFORM X1"/>
    <property type="match status" value="1"/>
</dbReference>
<dbReference type="InterPro" id="IPR019821">
    <property type="entry name" value="Kinesin_motor_CS"/>
</dbReference>
<feature type="domain" description="Kinesin motor" evidence="8">
    <location>
        <begin position="1"/>
        <end position="253"/>
    </location>
</feature>
<evidence type="ECO:0000313" key="10">
    <source>
        <dbReference type="Proteomes" id="UP000008983"/>
    </source>
</evidence>
<sequence length="346" mass="39199">MKGYNGTIFAYGQTSSGKTHTMEGKYDDNENKGLIPRMMDRIFEMIAEAPTEIEFVLKASFMEIYNEKINDLLDSLKVNLTIKEDKLRGIFVQDITEAYVVKPQDMMKVMKKGAENRSVAATRMNENSSRSHSIFLMTVQQKNQQTDTTKISKLYFVDLAGSEKIAKTQVSGQQLEEAKNINKSLTCLGMVINALTSEKKEHVPYRDSKLTRILQESLGGNSRTTLIIACSMCSYNDKETLGTLRFGQRAKSIKNQAKINEEKSAKELVMLLQKAEIELKYKDEIIATLQNQLKGDFNSPDFINNRISAASIKCFVDIVVDEDQVAFGNYKIEGKNRKIGKRQTQY</sequence>
<keyword evidence="5 6" id="KW-0505">Motor protein</keyword>
<name>G0R5A1_ICHMU</name>
<dbReference type="AlphaFoldDB" id="G0R5A1"/>
<gene>
    <name evidence="9" type="ORF">IMG5_197310</name>
</gene>
<evidence type="ECO:0000256" key="6">
    <source>
        <dbReference type="PROSITE-ProRule" id="PRU00283"/>
    </source>
</evidence>
<dbReference type="InParanoid" id="G0R5A1"/>
<feature type="binding site" evidence="6">
    <location>
        <begin position="12"/>
        <end position="19"/>
    </location>
    <ligand>
        <name>ATP</name>
        <dbReference type="ChEBI" id="CHEBI:30616"/>
    </ligand>
</feature>
<dbReference type="RefSeq" id="XP_004024230.1">
    <property type="nucleotide sequence ID" value="XM_004024181.1"/>
</dbReference>
<organism evidence="9 10">
    <name type="scientific">Ichthyophthirius multifiliis</name>
    <name type="common">White spot disease agent</name>
    <name type="synonym">Ich</name>
    <dbReference type="NCBI Taxonomy" id="5932"/>
    <lineage>
        <taxon>Eukaryota</taxon>
        <taxon>Sar</taxon>
        <taxon>Alveolata</taxon>
        <taxon>Ciliophora</taxon>
        <taxon>Intramacronucleata</taxon>
        <taxon>Oligohymenophorea</taxon>
        <taxon>Hymenostomatida</taxon>
        <taxon>Ophryoglenina</taxon>
        <taxon>Ichthyophthirius</taxon>
    </lineage>
</organism>
<keyword evidence="10" id="KW-1185">Reference proteome</keyword>
<keyword evidence="1 7" id="KW-0493">Microtubule</keyword>
<dbReference type="InterPro" id="IPR027417">
    <property type="entry name" value="P-loop_NTPase"/>
</dbReference>
<accession>G0R5A1</accession>
<dbReference type="SMART" id="SM00129">
    <property type="entry name" value="KISc"/>
    <property type="match status" value="1"/>
</dbReference>